<name>A0A381RK65_9ZZZZ</name>
<dbReference type="AlphaFoldDB" id="A0A381RK65"/>
<evidence type="ECO:0000256" key="1">
    <source>
        <dbReference type="SAM" id="Phobius"/>
    </source>
</evidence>
<feature type="transmembrane region" description="Helical" evidence="1">
    <location>
        <begin position="241"/>
        <end position="261"/>
    </location>
</feature>
<feature type="transmembrane region" description="Helical" evidence="1">
    <location>
        <begin position="80"/>
        <end position="98"/>
    </location>
</feature>
<protein>
    <recommendedName>
        <fullName evidence="3">Glycosyltransferase RgtA/B/C/D-like domain-containing protein</fullName>
    </recommendedName>
</protein>
<feature type="transmembrane region" description="Helical" evidence="1">
    <location>
        <begin position="409"/>
        <end position="425"/>
    </location>
</feature>
<proteinExistence type="predicted"/>
<sequence>MLYSLISFGFLVRIYHHYNWRIWGSDSGEYLYLTRHLVENGEMLTEGYIGWGRAYTDFQGMQILAGSVGLLTGMDYHQSLLWFIPLMSALAIPALFMIGKKLVGFLPALFGCAFYSVTFAVVFANSHPMPGGLAEPLGFVFLYGWLKCLESGKYDSTWSIILIFALGGLLITHHFTLLLMMAAIVGILVVEIAAGNEEIAKPGIVGIGFISVIISAYWLVYAGSFSKMLEQSAFGFLPESIPVTLVMALIPFVCIAILWAIKDKLPFCIAILWAIKDKLVLNVDHSSFLKRIIFAFFASLIVILLALWKGVPGTEIPVGMDAVPYLAVNLAWITLVAAPTFVLSKKYGWFIFGWMLPILGLAAIGTITGSHLLIAYRHAPYLMAPLAFMAGVGFQYLIKGFKPGRRPAIAYGFTLLFLGCAFGAYPPPSVMGGFQEGTNDKEFDAILWTQFTEDDSLVVSDHRLSSLTFGLTETNASWENGAEVITGDAEQAIEAGKALSTPQAGVKQVSYVILSEEMQKGVALLQWDPAEELTGEAKTKFTDNDQFPVWFDNGDTSIMRMNSN</sequence>
<keyword evidence="1" id="KW-0812">Transmembrane</keyword>
<evidence type="ECO:0008006" key="3">
    <source>
        <dbReference type="Google" id="ProtNLM"/>
    </source>
</evidence>
<feature type="transmembrane region" description="Helical" evidence="1">
    <location>
        <begin position="160"/>
        <end position="190"/>
    </location>
</feature>
<feature type="transmembrane region" description="Helical" evidence="1">
    <location>
        <begin position="292"/>
        <end position="311"/>
    </location>
</feature>
<feature type="transmembrane region" description="Helical" evidence="1">
    <location>
        <begin position="323"/>
        <end position="343"/>
    </location>
</feature>
<keyword evidence="1" id="KW-0472">Membrane</keyword>
<accession>A0A381RK65</accession>
<feature type="transmembrane region" description="Helical" evidence="1">
    <location>
        <begin position="350"/>
        <end position="373"/>
    </location>
</feature>
<feature type="transmembrane region" description="Helical" evidence="1">
    <location>
        <begin position="202"/>
        <end position="221"/>
    </location>
</feature>
<organism evidence="2">
    <name type="scientific">marine metagenome</name>
    <dbReference type="NCBI Taxonomy" id="408172"/>
    <lineage>
        <taxon>unclassified sequences</taxon>
        <taxon>metagenomes</taxon>
        <taxon>ecological metagenomes</taxon>
    </lineage>
</organism>
<keyword evidence="1" id="KW-1133">Transmembrane helix</keyword>
<evidence type="ECO:0000313" key="2">
    <source>
        <dbReference type="EMBL" id="SUZ91721.1"/>
    </source>
</evidence>
<feature type="transmembrane region" description="Helical" evidence="1">
    <location>
        <begin position="105"/>
        <end position="124"/>
    </location>
</feature>
<gene>
    <name evidence="2" type="ORF">METZ01_LOCUS44575</name>
</gene>
<dbReference type="EMBL" id="UINC01001999">
    <property type="protein sequence ID" value="SUZ91721.1"/>
    <property type="molecule type" value="Genomic_DNA"/>
</dbReference>
<reference evidence="2" key="1">
    <citation type="submission" date="2018-05" db="EMBL/GenBank/DDBJ databases">
        <authorList>
            <person name="Lanie J.A."/>
            <person name="Ng W.-L."/>
            <person name="Kazmierczak K.M."/>
            <person name="Andrzejewski T.M."/>
            <person name="Davidsen T.M."/>
            <person name="Wayne K.J."/>
            <person name="Tettelin H."/>
            <person name="Glass J.I."/>
            <person name="Rusch D."/>
            <person name="Podicherti R."/>
            <person name="Tsui H.-C.T."/>
            <person name="Winkler M.E."/>
        </authorList>
    </citation>
    <scope>NUCLEOTIDE SEQUENCE</scope>
</reference>
<feature type="transmembrane region" description="Helical" evidence="1">
    <location>
        <begin position="379"/>
        <end position="397"/>
    </location>
</feature>